<accession>A0A1T4XQY0</accession>
<dbReference type="Pfam" id="PF19877">
    <property type="entry name" value="DUF6350"/>
    <property type="match status" value="1"/>
</dbReference>
<name>A0A1T4XQY0_9MICO</name>
<keyword evidence="1" id="KW-0472">Membrane</keyword>
<feature type="transmembrane region" description="Helical" evidence="1">
    <location>
        <begin position="309"/>
        <end position="329"/>
    </location>
</feature>
<sequence length="443" mass="44827">MNRPFTAFLAFLDALLVGALGLGILLIPLTVLWLTQFELAVDYGAFWRVAANFWLLGNGVDLLVTIDPTLALQLALQGAGVPFDIGFAPLGVAVLTVLLGWRSGRRLADSEHRLLGSAVGVLTVAAIGWLVAVGAGSDSARPSVIQALVFPAAIYAIGMATSLFSRSDFSAAADPAGQAVDILARSLREIVDRTPAPLATVLSLAARGGAMAVAGLVAVGGIVVFVLILGHYGQIISLYESLQSQLVGGIALTVGQLSIVPNMVIWATSWLLGPGFALGSGSIVSPLGTQVGLIPALPILGALPQGAPALGYAVIVVPVIIGFVVGVLLKPRLTTAGAAASPVVLVLSGLGVGVVGASLLALLAIWSGGAAGPGRLVDIGPDPAAVWLWSALELAPSAVLGLTVGLTRRLFSRSSGAYGVDGGTDDRLAGLGRAGSESDTNKL</sequence>
<gene>
    <name evidence="3" type="ORF">SAMN06295879_1503</name>
</gene>
<feature type="transmembrane region" description="Helical" evidence="1">
    <location>
        <begin position="46"/>
        <end position="66"/>
    </location>
</feature>
<evidence type="ECO:0000259" key="2">
    <source>
        <dbReference type="PROSITE" id="PS00624"/>
    </source>
</evidence>
<dbReference type="Proteomes" id="UP000189735">
    <property type="component" value="Unassembled WGS sequence"/>
</dbReference>
<feature type="transmembrane region" description="Helical" evidence="1">
    <location>
        <begin position="6"/>
        <end position="34"/>
    </location>
</feature>
<dbReference type="GO" id="GO:0050660">
    <property type="term" value="F:flavin adenine dinucleotide binding"/>
    <property type="evidence" value="ECO:0007669"/>
    <property type="project" value="InterPro"/>
</dbReference>
<feature type="transmembrane region" description="Helical" evidence="1">
    <location>
        <begin position="144"/>
        <end position="164"/>
    </location>
</feature>
<keyword evidence="1" id="KW-1133">Transmembrane helix</keyword>
<keyword evidence="1" id="KW-0812">Transmembrane</keyword>
<feature type="transmembrane region" description="Helical" evidence="1">
    <location>
        <begin position="386"/>
        <end position="406"/>
    </location>
</feature>
<organism evidence="3 4">
    <name type="scientific">Agreia bicolorata</name>
    <dbReference type="NCBI Taxonomy" id="110935"/>
    <lineage>
        <taxon>Bacteria</taxon>
        <taxon>Bacillati</taxon>
        <taxon>Actinomycetota</taxon>
        <taxon>Actinomycetes</taxon>
        <taxon>Micrococcales</taxon>
        <taxon>Microbacteriaceae</taxon>
        <taxon>Agreia</taxon>
    </lineage>
</organism>
<reference evidence="4" key="1">
    <citation type="submission" date="2017-02" db="EMBL/GenBank/DDBJ databases">
        <authorList>
            <person name="Varghese N."/>
            <person name="Submissions S."/>
        </authorList>
    </citation>
    <scope>NUCLEOTIDE SEQUENCE [LARGE SCALE GENOMIC DNA]</scope>
    <source>
        <strain evidence="4">VKM Ac-2052</strain>
    </source>
</reference>
<feature type="transmembrane region" description="Helical" evidence="1">
    <location>
        <begin position="210"/>
        <end position="230"/>
    </location>
</feature>
<protein>
    <recommendedName>
        <fullName evidence="2">Glucose-methanol-choline oxidoreductase N-terminal domain-containing protein</fullName>
    </recommendedName>
</protein>
<dbReference type="EMBL" id="FUYG01000003">
    <property type="protein sequence ID" value="SKA91548.1"/>
    <property type="molecule type" value="Genomic_DNA"/>
</dbReference>
<proteinExistence type="predicted"/>
<evidence type="ECO:0000313" key="3">
    <source>
        <dbReference type="EMBL" id="SKA91548.1"/>
    </source>
</evidence>
<dbReference type="RefSeq" id="WP_078713904.1">
    <property type="nucleotide sequence ID" value="NZ_FUYG01000003.1"/>
</dbReference>
<feature type="transmembrane region" description="Helical" evidence="1">
    <location>
        <begin position="250"/>
        <end position="272"/>
    </location>
</feature>
<evidence type="ECO:0000256" key="1">
    <source>
        <dbReference type="SAM" id="Phobius"/>
    </source>
</evidence>
<feature type="transmembrane region" description="Helical" evidence="1">
    <location>
        <begin position="341"/>
        <end position="366"/>
    </location>
</feature>
<evidence type="ECO:0000313" key="4">
    <source>
        <dbReference type="Proteomes" id="UP000189735"/>
    </source>
</evidence>
<dbReference type="AlphaFoldDB" id="A0A1T4XQY0"/>
<dbReference type="InterPro" id="IPR045931">
    <property type="entry name" value="DUF6350"/>
</dbReference>
<feature type="transmembrane region" description="Helical" evidence="1">
    <location>
        <begin position="113"/>
        <end position="132"/>
    </location>
</feature>
<feature type="domain" description="Glucose-methanol-choline oxidoreductase N-terminal" evidence="2">
    <location>
        <begin position="337"/>
        <end position="351"/>
    </location>
</feature>
<dbReference type="InterPro" id="IPR000172">
    <property type="entry name" value="GMC_OxRdtase_N"/>
</dbReference>
<dbReference type="GO" id="GO:0016614">
    <property type="term" value="F:oxidoreductase activity, acting on CH-OH group of donors"/>
    <property type="evidence" value="ECO:0007669"/>
    <property type="project" value="InterPro"/>
</dbReference>
<feature type="transmembrane region" description="Helical" evidence="1">
    <location>
        <begin position="78"/>
        <end position="101"/>
    </location>
</feature>
<dbReference type="PROSITE" id="PS00624">
    <property type="entry name" value="GMC_OXRED_2"/>
    <property type="match status" value="1"/>
</dbReference>
<feature type="transmembrane region" description="Helical" evidence="1">
    <location>
        <begin position="284"/>
        <end position="303"/>
    </location>
</feature>